<dbReference type="SUPFAM" id="SSF56300">
    <property type="entry name" value="Metallo-dependent phosphatases"/>
    <property type="match status" value="1"/>
</dbReference>
<name>A0A3B8WW10_MARNT</name>
<dbReference type="Gene3D" id="3.60.21.10">
    <property type="match status" value="1"/>
</dbReference>
<evidence type="ECO:0000313" key="1">
    <source>
        <dbReference type="EMBL" id="HAC30735.1"/>
    </source>
</evidence>
<reference evidence="1 2" key="1">
    <citation type="journal article" date="2018" name="Nat. Biotechnol.">
        <title>A standardized bacterial taxonomy based on genome phylogeny substantially revises the tree of life.</title>
        <authorList>
            <person name="Parks D.H."/>
            <person name="Chuvochina M."/>
            <person name="Waite D.W."/>
            <person name="Rinke C."/>
            <person name="Skarshewski A."/>
            <person name="Chaumeil P.A."/>
            <person name="Hugenholtz P."/>
        </authorList>
    </citation>
    <scope>NUCLEOTIDE SEQUENCE [LARGE SCALE GENOMIC DNA]</scope>
    <source>
        <strain evidence="1">UBA9049</strain>
    </source>
</reference>
<gene>
    <name evidence="1" type="ORF">DCF82_23460</name>
</gene>
<feature type="non-terminal residue" evidence="1">
    <location>
        <position position="38"/>
    </location>
</feature>
<organism evidence="1 2">
    <name type="scientific">Marinobacter nauticus</name>
    <name type="common">Marinobacter hydrocarbonoclasticus</name>
    <name type="synonym">Marinobacter aquaeolei</name>
    <dbReference type="NCBI Taxonomy" id="2743"/>
    <lineage>
        <taxon>Bacteria</taxon>
        <taxon>Pseudomonadati</taxon>
        <taxon>Pseudomonadota</taxon>
        <taxon>Gammaproteobacteria</taxon>
        <taxon>Pseudomonadales</taxon>
        <taxon>Marinobacteraceae</taxon>
        <taxon>Marinobacter</taxon>
    </lineage>
</organism>
<dbReference type="EMBL" id="DLYI01000315">
    <property type="protein sequence ID" value="HAC30735.1"/>
    <property type="molecule type" value="Genomic_DNA"/>
</dbReference>
<evidence type="ECO:0000313" key="2">
    <source>
        <dbReference type="Proteomes" id="UP000261325"/>
    </source>
</evidence>
<dbReference type="Proteomes" id="UP000261325">
    <property type="component" value="Unassembled WGS sequence"/>
</dbReference>
<protein>
    <submittedName>
        <fullName evidence="1">Diadenosine tetraphosphatase</fullName>
    </submittedName>
</protein>
<accession>A0A3B8WW10</accession>
<proteinExistence type="predicted"/>
<comment type="caution">
    <text evidence="1">The sequence shown here is derived from an EMBL/GenBank/DDBJ whole genome shotgun (WGS) entry which is preliminary data.</text>
</comment>
<dbReference type="AlphaFoldDB" id="A0A3B8WW10"/>
<dbReference type="InterPro" id="IPR029052">
    <property type="entry name" value="Metallo-depent_PP-like"/>
</dbReference>
<sequence length="38" mass="4332">MTDYAIGDIQGCYDRLRDVLAKVDFSPSRDRLWVAGDL</sequence>